<evidence type="ECO:0000256" key="4">
    <source>
        <dbReference type="ARBA" id="ARBA00022989"/>
    </source>
</evidence>
<dbReference type="InterPro" id="IPR008365">
    <property type="entry name" value="Prostanoid_rcpt"/>
</dbReference>
<dbReference type="SUPFAM" id="SSF81321">
    <property type="entry name" value="Family A G protein-coupled receptor-like"/>
    <property type="match status" value="1"/>
</dbReference>
<comment type="caution">
    <text evidence="12">The sequence shown here is derived from an EMBL/GenBank/DDBJ whole genome shotgun (WGS) entry which is preliminary data.</text>
</comment>
<comment type="subcellular location">
    <subcellularLocation>
        <location evidence="1">Cell membrane</location>
        <topology evidence="1">Multi-pass membrane protein</topology>
    </subcellularLocation>
</comment>
<dbReference type="PANTHER" id="PTHR11866">
    <property type="entry name" value="G-PROTEIN COUPLED RECEPTOR FAMILY 1 MEMBER"/>
    <property type="match status" value="1"/>
</dbReference>
<keyword evidence="2" id="KW-1003">Cell membrane</keyword>
<feature type="transmembrane region" description="Helical" evidence="10">
    <location>
        <begin position="144"/>
        <end position="171"/>
    </location>
</feature>
<evidence type="ECO:0000256" key="3">
    <source>
        <dbReference type="ARBA" id="ARBA00022692"/>
    </source>
</evidence>
<evidence type="ECO:0000256" key="5">
    <source>
        <dbReference type="ARBA" id="ARBA00023040"/>
    </source>
</evidence>
<dbReference type="Proteomes" id="UP001159428">
    <property type="component" value="Unassembled WGS sequence"/>
</dbReference>
<dbReference type="PRINTS" id="PR01788">
    <property type="entry name" value="PROSTANOIDR"/>
</dbReference>
<dbReference type="PANTHER" id="PTHR11866:SF34">
    <property type="entry name" value="G-PROTEIN COUPLED RECEPTORS FAMILY 1 PROFILE DOMAIN-CONTAINING PROTEIN"/>
    <property type="match status" value="1"/>
</dbReference>
<keyword evidence="6 10" id="KW-0472">Membrane</keyword>
<name>A0AAU9X4P5_9CNID</name>
<dbReference type="InterPro" id="IPR017452">
    <property type="entry name" value="GPCR_Rhodpsn_7TM"/>
</dbReference>
<feature type="transmembrane region" description="Helical" evidence="10">
    <location>
        <begin position="28"/>
        <end position="50"/>
    </location>
</feature>
<dbReference type="Pfam" id="PF00001">
    <property type="entry name" value="7tm_1"/>
    <property type="match status" value="1"/>
</dbReference>
<evidence type="ECO:0000313" key="12">
    <source>
        <dbReference type="EMBL" id="CAH3136744.1"/>
    </source>
</evidence>
<dbReference type="CDD" id="cd00637">
    <property type="entry name" value="7tm_classA_rhodopsin-like"/>
    <property type="match status" value="1"/>
</dbReference>
<sequence>MDEYSVDNMNNTTPVQFEEEKVCFKVDIFPLFVFAFVVNFLALIAVFKAKPRISTPTSAKQIHLLICCLAVSDTASLGLQCVMPVASFINCGWWGGRVTCGIFGYINAIFILWSAWIVSLLSFQRFFATAFPFQHQRNFTMKKIKTAVVFIFFMLCFFFTPPFFGVGAFVYYDTGQFCSLSLTPTGKSDTIFLGILVTQGVTCVSAVLVFNIHVVESLKTRRTPFHGSTRRAMEDTTATFVLLTKAVAFVFCLCNIPLLIRIAVDLFKQTSHEDLGLEHTLTMALMFLNTLANPFIYVACRRRYRRSLLRLFCFGQRKGITRVYFYEGTGTSKPVHSLRCKGETTVF</sequence>
<evidence type="ECO:0000256" key="2">
    <source>
        <dbReference type="ARBA" id="ARBA00022475"/>
    </source>
</evidence>
<proteinExistence type="predicted"/>
<dbReference type="GO" id="GO:0004930">
    <property type="term" value="F:G protein-coupled receptor activity"/>
    <property type="evidence" value="ECO:0007669"/>
    <property type="project" value="UniProtKB-KW"/>
</dbReference>
<organism evidence="12 13">
    <name type="scientific">Pocillopora meandrina</name>
    <dbReference type="NCBI Taxonomy" id="46732"/>
    <lineage>
        <taxon>Eukaryota</taxon>
        <taxon>Metazoa</taxon>
        <taxon>Cnidaria</taxon>
        <taxon>Anthozoa</taxon>
        <taxon>Hexacorallia</taxon>
        <taxon>Scleractinia</taxon>
        <taxon>Astrocoeniina</taxon>
        <taxon>Pocilloporidae</taxon>
        <taxon>Pocillopora</taxon>
    </lineage>
</organism>
<feature type="transmembrane region" description="Helical" evidence="10">
    <location>
        <begin position="191"/>
        <end position="215"/>
    </location>
</feature>
<evidence type="ECO:0000256" key="10">
    <source>
        <dbReference type="SAM" id="Phobius"/>
    </source>
</evidence>
<dbReference type="InterPro" id="IPR000276">
    <property type="entry name" value="GPCR_Rhodpsn"/>
</dbReference>
<feature type="domain" description="G-protein coupled receptors family 1 profile" evidence="11">
    <location>
        <begin position="38"/>
        <end position="297"/>
    </location>
</feature>
<dbReference type="PROSITE" id="PS50262">
    <property type="entry name" value="G_PROTEIN_RECEP_F1_2"/>
    <property type="match status" value="1"/>
</dbReference>
<feature type="transmembrane region" description="Helical" evidence="10">
    <location>
        <begin position="236"/>
        <end position="260"/>
    </location>
</feature>
<evidence type="ECO:0000256" key="9">
    <source>
        <dbReference type="ARBA" id="ARBA00023224"/>
    </source>
</evidence>
<keyword evidence="5" id="KW-0297">G-protein coupled receptor</keyword>
<protein>
    <recommendedName>
        <fullName evidence="11">G-protein coupled receptors family 1 profile domain-containing protein</fullName>
    </recommendedName>
</protein>
<evidence type="ECO:0000256" key="6">
    <source>
        <dbReference type="ARBA" id="ARBA00023136"/>
    </source>
</evidence>
<gene>
    <name evidence="12" type="ORF">PMEA_00017525</name>
</gene>
<evidence type="ECO:0000313" key="13">
    <source>
        <dbReference type="Proteomes" id="UP001159428"/>
    </source>
</evidence>
<evidence type="ECO:0000256" key="1">
    <source>
        <dbReference type="ARBA" id="ARBA00004651"/>
    </source>
</evidence>
<dbReference type="PRINTS" id="PR00237">
    <property type="entry name" value="GPCRRHODOPSN"/>
</dbReference>
<feature type="transmembrane region" description="Helical" evidence="10">
    <location>
        <begin position="62"/>
        <end position="90"/>
    </location>
</feature>
<evidence type="ECO:0000259" key="11">
    <source>
        <dbReference type="PROSITE" id="PS50262"/>
    </source>
</evidence>
<dbReference type="EMBL" id="CALNXJ010000030">
    <property type="protein sequence ID" value="CAH3136744.1"/>
    <property type="molecule type" value="Genomic_DNA"/>
</dbReference>
<evidence type="ECO:0000256" key="8">
    <source>
        <dbReference type="ARBA" id="ARBA00023180"/>
    </source>
</evidence>
<feature type="transmembrane region" description="Helical" evidence="10">
    <location>
        <begin position="280"/>
        <end position="300"/>
    </location>
</feature>
<dbReference type="AlphaFoldDB" id="A0AAU9X4P5"/>
<reference evidence="12 13" key="1">
    <citation type="submission" date="2022-05" db="EMBL/GenBank/DDBJ databases">
        <authorList>
            <consortium name="Genoscope - CEA"/>
            <person name="William W."/>
        </authorList>
    </citation>
    <scope>NUCLEOTIDE SEQUENCE [LARGE SCALE GENOMIC DNA]</scope>
</reference>
<dbReference type="GO" id="GO:0005886">
    <property type="term" value="C:plasma membrane"/>
    <property type="evidence" value="ECO:0007669"/>
    <property type="project" value="UniProtKB-SubCell"/>
</dbReference>
<accession>A0AAU9X4P5</accession>
<evidence type="ECO:0000256" key="7">
    <source>
        <dbReference type="ARBA" id="ARBA00023170"/>
    </source>
</evidence>
<feature type="transmembrane region" description="Helical" evidence="10">
    <location>
        <begin position="102"/>
        <end position="123"/>
    </location>
</feature>
<keyword evidence="3 10" id="KW-0812">Transmembrane</keyword>
<keyword evidence="8" id="KW-0325">Glycoprotein</keyword>
<dbReference type="Gene3D" id="1.20.1070.10">
    <property type="entry name" value="Rhodopsin 7-helix transmembrane proteins"/>
    <property type="match status" value="1"/>
</dbReference>
<keyword evidence="4 10" id="KW-1133">Transmembrane helix</keyword>
<keyword evidence="9" id="KW-0807">Transducer</keyword>
<keyword evidence="13" id="KW-1185">Reference proteome</keyword>
<keyword evidence="7" id="KW-0675">Receptor</keyword>